<keyword evidence="2" id="KW-1185">Reference proteome</keyword>
<dbReference type="PANTHER" id="PTHR33266">
    <property type="entry name" value="CHROMOSOME 15, WHOLE GENOME SHOTGUN SEQUENCE"/>
    <property type="match status" value="1"/>
</dbReference>
<dbReference type="EMBL" id="CAJVPJ010003905">
    <property type="protein sequence ID" value="CAG8646149.1"/>
    <property type="molecule type" value="Genomic_DNA"/>
</dbReference>
<feature type="non-terminal residue" evidence="1">
    <location>
        <position position="174"/>
    </location>
</feature>
<dbReference type="Proteomes" id="UP000789572">
    <property type="component" value="Unassembled WGS sequence"/>
</dbReference>
<reference evidence="1" key="1">
    <citation type="submission" date="2021-06" db="EMBL/GenBank/DDBJ databases">
        <authorList>
            <person name="Kallberg Y."/>
            <person name="Tangrot J."/>
            <person name="Rosling A."/>
        </authorList>
    </citation>
    <scope>NUCLEOTIDE SEQUENCE</scope>
    <source>
        <strain evidence="1">IA702</strain>
    </source>
</reference>
<accession>A0A9N9H3J2</accession>
<gene>
    <name evidence="1" type="ORF">POCULU_LOCUS9693</name>
</gene>
<evidence type="ECO:0000313" key="2">
    <source>
        <dbReference type="Proteomes" id="UP000789572"/>
    </source>
</evidence>
<dbReference type="AlphaFoldDB" id="A0A9N9H3J2"/>
<proteinExistence type="predicted"/>
<sequence length="174" mass="19566">MCSISQMRLFPPYYLLDFVDIFVPQISPRTLGEFAKPDHWMLYGRPLRGALVQAQQTKEDLKNKYPLLDILLMAAGKLIGGVDFRNWFSNYKIRNERVTLLVAIAVLGQRVALNIIPQSEIAMELVASAMQVCLHITEDHGTILSTYLSEPTLTEAAAYIMNIDNGLLVPDLLT</sequence>
<evidence type="ECO:0000313" key="1">
    <source>
        <dbReference type="EMBL" id="CAG8646149.1"/>
    </source>
</evidence>
<comment type="caution">
    <text evidence="1">The sequence shown here is derived from an EMBL/GenBank/DDBJ whole genome shotgun (WGS) entry which is preliminary data.</text>
</comment>
<dbReference type="PANTHER" id="PTHR33266:SF1">
    <property type="entry name" value="F-BOX DOMAIN-CONTAINING PROTEIN"/>
    <property type="match status" value="1"/>
</dbReference>
<name>A0A9N9H3J2_9GLOM</name>
<protein>
    <submittedName>
        <fullName evidence="1">5751_t:CDS:1</fullName>
    </submittedName>
</protein>
<dbReference type="OrthoDB" id="2397074at2759"/>
<organism evidence="1 2">
    <name type="scientific">Paraglomus occultum</name>
    <dbReference type="NCBI Taxonomy" id="144539"/>
    <lineage>
        <taxon>Eukaryota</taxon>
        <taxon>Fungi</taxon>
        <taxon>Fungi incertae sedis</taxon>
        <taxon>Mucoromycota</taxon>
        <taxon>Glomeromycotina</taxon>
        <taxon>Glomeromycetes</taxon>
        <taxon>Paraglomerales</taxon>
        <taxon>Paraglomeraceae</taxon>
        <taxon>Paraglomus</taxon>
    </lineage>
</organism>